<dbReference type="InterPro" id="IPR000415">
    <property type="entry name" value="Nitroreductase-like"/>
</dbReference>
<dbReference type="RefSeq" id="WP_407326273.1">
    <property type="nucleotide sequence ID" value="NZ_CP136865.1"/>
</dbReference>
<dbReference type="Pfam" id="PF00881">
    <property type="entry name" value="Nitroreductase"/>
    <property type="match status" value="1"/>
</dbReference>
<reference evidence="7 8" key="1">
    <citation type="submission" date="2023-10" db="EMBL/GenBank/DDBJ databases">
        <title>Two novel species belonging to the OM43/NOR5 clade.</title>
        <authorList>
            <person name="Park M."/>
        </authorList>
    </citation>
    <scope>NUCLEOTIDE SEQUENCE [LARGE SCALE GENOMIC DNA]</scope>
    <source>
        <strain evidence="7 8">IMCC45268</strain>
    </source>
</reference>
<comment type="cofactor">
    <cofactor evidence="1">
        <name>FMN</name>
        <dbReference type="ChEBI" id="CHEBI:58210"/>
    </cofactor>
</comment>
<dbReference type="EMBL" id="CP136865">
    <property type="protein sequence ID" value="WOJ95575.1"/>
    <property type="molecule type" value="Genomic_DNA"/>
</dbReference>
<evidence type="ECO:0000256" key="2">
    <source>
        <dbReference type="ARBA" id="ARBA00007118"/>
    </source>
</evidence>
<keyword evidence="5" id="KW-0560">Oxidoreductase</keyword>
<evidence type="ECO:0000256" key="5">
    <source>
        <dbReference type="ARBA" id="ARBA00023002"/>
    </source>
</evidence>
<evidence type="ECO:0000256" key="3">
    <source>
        <dbReference type="ARBA" id="ARBA00022630"/>
    </source>
</evidence>
<keyword evidence="8" id="KW-1185">Reference proteome</keyword>
<dbReference type="Gene3D" id="3.40.109.10">
    <property type="entry name" value="NADH Oxidase"/>
    <property type="match status" value="1"/>
</dbReference>
<evidence type="ECO:0000256" key="1">
    <source>
        <dbReference type="ARBA" id="ARBA00001917"/>
    </source>
</evidence>
<proteinExistence type="inferred from homology"/>
<dbReference type="PANTHER" id="PTHR43673">
    <property type="entry name" value="NAD(P)H NITROREDUCTASE YDGI-RELATED"/>
    <property type="match status" value="1"/>
</dbReference>
<keyword evidence="3" id="KW-0285">Flavoprotein</keyword>
<name>A0ABZ0I8X7_9GAMM</name>
<organism evidence="7 8">
    <name type="scientific">Congregibacter brevis</name>
    <dbReference type="NCBI Taxonomy" id="3081201"/>
    <lineage>
        <taxon>Bacteria</taxon>
        <taxon>Pseudomonadati</taxon>
        <taxon>Pseudomonadota</taxon>
        <taxon>Gammaproteobacteria</taxon>
        <taxon>Cellvibrionales</taxon>
        <taxon>Halieaceae</taxon>
        <taxon>Congregibacter</taxon>
    </lineage>
</organism>
<evidence type="ECO:0000259" key="6">
    <source>
        <dbReference type="Pfam" id="PF00881"/>
    </source>
</evidence>
<feature type="domain" description="Nitroreductase" evidence="6">
    <location>
        <begin position="14"/>
        <end position="200"/>
    </location>
</feature>
<dbReference type="PANTHER" id="PTHR43673:SF2">
    <property type="entry name" value="NITROREDUCTASE"/>
    <property type="match status" value="1"/>
</dbReference>
<gene>
    <name evidence="7" type="ORF">R0137_09945</name>
</gene>
<dbReference type="InterPro" id="IPR029479">
    <property type="entry name" value="Nitroreductase"/>
</dbReference>
<dbReference type="SUPFAM" id="SSF55469">
    <property type="entry name" value="FMN-dependent nitroreductase-like"/>
    <property type="match status" value="1"/>
</dbReference>
<evidence type="ECO:0000313" key="7">
    <source>
        <dbReference type="EMBL" id="WOJ95575.1"/>
    </source>
</evidence>
<keyword evidence="4" id="KW-0288">FMN</keyword>
<comment type="similarity">
    <text evidence="2">Belongs to the nitroreductase family.</text>
</comment>
<evidence type="ECO:0000313" key="8">
    <source>
        <dbReference type="Proteomes" id="UP001626549"/>
    </source>
</evidence>
<accession>A0ABZ0I8X7</accession>
<dbReference type="CDD" id="cd02136">
    <property type="entry name" value="PnbA_NfnB-like"/>
    <property type="match status" value="1"/>
</dbReference>
<sequence length="225" mass="25279">MTSTAPLALSDILENRRSCRAFLPKSLSDDELRKLLAPSLRAPSNCNTQPWYLHIASGDVLERLRKRLPEDFAAGRMTLDFPYDGKYVDIFKDRQYASAQALYGAMGIARDDRDARQAAFMRNFTFFDAPHVGFFYLPEGFSEREACDLGMFSQSVMLLLEAAGLASCPQTALGFLSDSIREELSVPQNQRLMFGLSFGYPDLEAPANRCTTDRDEANELIALHR</sequence>
<evidence type="ECO:0000256" key="4">
    <source>
        <dbReference type="ARBA" id="ARBA00022643"/>
    </source>
</evidence>
<dbReference type="Proteomes" id="UP001626549">
    <property type="component" value="Chromosome"/>
</dbReference>
<protein>
    <submittedName>
        <fullName evidence="7">Nitroreductase family protein</fullName>
    </submittedName>
</protein>